<reference evidence="10 11" key="1">
    <citation type="submission" date="2017-07" db="EMBL/GenBank/DDBJ databases">
        <title>Draft Genome Sequences of Select Purple Nonsulfur Bacteria.</title>
        <authorList>
            <person name="Lasarre B."/>
            <person name="Mckinlay J.B."/>
        </authorList>
    </citation>
    <scope>NUCLEOTIDE SEQUENCE [LARGE SCALE GENOMIC DNA]</scope>
    <source>
        <strain evidence="10 11">DSM 11907</strain>
    </source>
</reference>
<feature type="transmembrane region" description="Helical" evidence="8">
    <location>
        <begin position="50"/>
        <end position="71"/>
    </location>
</feature>
<evidence type="ECO:0000313" key="10">
    <source>
        <dbReference type="EMBL" id="RAI42288.1"/>
    </source>
</evidence>
<dbReference type="NCBIfam" id="TIGR03025">
    <property type="entry name" value="EPS_sugtrans"/>
    <property type="match status" value="1"/>
</dbReference>
<evidence type="ECO:0000256" key="2">
    <source>
        <dbReference type="ARBA" id="ARBA00006464"/>
    </source>
</evidence>
<evidence type="ECO:0000256" key="8">
    <source>
        <dbReference type="SAM" id="Phobius"/>
    </source>
</evidence>
<dbReference type="GO" id="GO:0089702">
    <property type="term" value="F:undecaprenyl-phosphate glucose phosphotransferase activity"/>
    <property type="evidence" value="ECO:0007669"/>
    <property type="project" value="TreeGrafter"/>
</dbReference>
<evidence type="ECO:0000256" key="7">
    <source>
        <dbReference type="ARBA" id="ARBA00023169"/>
    </source>
</evidence>
<dbReference type="GO" id="GO:0000271">
    <property type="term" value="P:polysaccharide biosynthetic process"/>
    <property type="evidence" value="ECO:0007669"/>
    <property type="project" value="UniProtKB-KW"/>
</dbReference>
<feature type="transmembrane region" description="Helical" evidence="8">
    <location>
        <begin position="249"/>
        <end position="273"/>
    </location>
</feature>
<dbReference type="InterPro" id="IPR017475">
    <property type="entry name" value="EPS_sugar_tfrase"/>
</dbReference>
<dbReference type="InterPro" id="IPR003362">
    <property type="entry name" value="Bact_transf"/>
</dbReference>
<comment type="subcellular location">
    <subcellularLocation>
        <location evidence="1">Membrane</location>
        <topology evidence="1">Multi-pass membrane protein</topology>
    </subcellularLocation>
</comment>
<evidence type="ECO:0000256" key="6">
    <source>
        <dbReference type="ARBA" id="ARBA00023136"/>
    </source>
</evidence>
<dbReference type="PANTHER" id="PTHR30576:SF21">
    <property type="entry name" value="UDP-GLUCOSE:UNDECAPRENYL-PHOSPHATE GLUCOSE-1-PHOSPHATE TRANSFERASE"/>
    <property type="match status" value="1"/>
</dbReference>
<protein>
    <submittedName>
        <fullName evidence="10">Undecaprenyl-phosphate glucose phosphotransferase</fullName>
    </submittedName>
</protein>
<keyword evidence="6 8" id="KW-0472">Membrane</keyword>
<proteinExistence type="inferred from homology"/>
<feature type="domain" description="Bacterial sugar transferase" evidence="9">
    <location>
        <begin position="247"/>
        <end position="431"/>
    </location>
</feature>
<dbReference type="PANTHER" id="PTHR30576">
    <property type="entry name" value="COLANIC BIOSYNTHESIS UDP-GLUCOSE LIPID CARRIER TRANSFERASE"/>
    <property type="match status" value="1"/>
</dbReference>
<keyword evidence="7" id="KW-0270">Exopolysaccharide synthesis</keyword>
<evidence type="ECO:0000256" key="4">
    <source>
        <dbReference type="ARBA" id="ARBA00022692"/>
    </source>
</evidence>
<feature type="transmembrane region" description="Helical" evidence="8">
    <location>
        <begin position="77"/>
        <end position="96"/>
    </location>
</feature>
<sequence>MSYHLVANGQVGDMDAYAGLGLVACVTYALAGYHFDIYRLTNLLQRHRDYVRVLTSWSLAVLAFVVVLFLFKIGAQVSRGGVVGAAMVGAVALVAWRRLAKRSLRLALVRGTILGRRALLVGTADELAHLGTRDLLVTFGAEEVDRVALPILVNRSVVSPVQRAAVAQAIERSRATSIEEVLFVLPWTNLAQIEFVSERFRVSPLPVRLIPDRAVRTVLRRQTLGTRQCLLVDLQRGPLSKVERGMKRLLDIAVASFALVVLAPLMLLAALAVKIDSPGPVIFRQRRNGFNEREFLIFKFRSMTVLENGPLVTQATRHDPRVTRVGRFLRRTSIDELPQLFNVLRGDMSIVGPRPHAIAHDDEYSKIIGKYAYRHHVKPGITGWAQVNGYRGETPHVSLMEKRVSLDIWYINNWTIALDLRIMIKTAFELLRHRNAY</sequence>
<evidence type="ECO:0000259" key="9">
    <source>
        <dbReference type="Pfam" id="PF02397"/>
    </source>
</evidence>
<dbReference type="GO" id="GO:0016020">
    <property type="term" value="C:membrane"/>
    <property type="evidence" value="ECO:0007669"/>
    <property type="project" value="UniProtKB-SubCell"/>
</dbReference>
<keyword evidence="5 8" id="KW-1133">Transmembrane helix</keyword>
<comment type="similarity">
    <text evidence="2">Belongs to the bacterial sugar transferase family.</text>
</comment>
<dbReference type="OrthoDB" id="9808602at2"/>
<keyword evidence="11" id="KW-1185">Reference proteome</keyword>
<organism evidence="10 11">
    <name type="scientific">Rhodoplanes elegans</name>
    <dbReference type="NCBI Taxonomy" id="29408"/>
    <lineage>
        <taxon>Bacteria</taxon>
        <taxon>Pseudomonadati</taxon>
        <taxon>Pseudomonadota</taxon>
        <taxon>Alphaproteobacteria</taxon>
        <taxon>Hyphomicrobiales</taxon>
        <taxon>Nitrobacteraceae</taxon>
        <taxon>Rhodoplanes</taxon>
    </lineage>
</organism>
<dbReference type="Pfam" id="PF13727">
    <property type="entry name" value="CoA_binding_3"/>
    <property type="match status" value="1"/>
</dbReference>
<dbReference type="GO" id="GO:0009242">
    <property type="term" value="P:colanic acid biosynthetic process"/>
    <property type="evidence" value="ECO:0007669"/>
    <property type="project" value="TreeGrafter"/>
</dbReference>
<comment type="caution">
    <text evidence="10">The sequence shown here is derived from an EMBL/GenBank/DDBJ whole genome shotgun (WGS) entry which is preliminary data.</text>
</comment>
<keyword evidence="3 10" id="KW-0808">Transferase</keyword>
<dbReference type="Proteomes" id="UP000248863">
    <property type="component" value="Unassembled WGS sequence"/>
</dbReference>
<evidence type="ECO:0000256" key="3">
    <source>
        <dbReference type="ARBA" id="ARBA00022679"/>
    </source>
</evidence>
<dbReference type="EMBL" id="NPEU01000002">
    <property type="protein sequence ID" value="RAI42288.1"/>
    <property type="molecule type" value="Genomic_DNA"/>
</dbReference>
<name>A0A327L3L9_9BRAD</name>
<keyword evidence="4 8" id="KW-0812">Transmembrane</keyword>
<dbReference type="NCBIfam" id="TIGR03023">
    <property type="entry name" value="WcaJ_sugtrans"/>
    <property type="match status" value="1"/>
</dbReference>
<evidence type="ECO:0000256" key="1">
    <source>
        <dbReference type="ARBA" id="ARBA00004141"/>
    </source>
</evidence>
<evidence type="ECO:0000256" key="5">
    <source>
        <dbReference type="ARBA" id="ARBA00022989"/>
    </source>
</evidence>
<dbReference type="InterPro" id="IPR017473">
    <property type="entry name" value="Undecaprenyl-P_gluc_Ptfrase"/>
</dbReference>
<gene>
    <name evidence="10" type="ORF">CH338_00515</name>
</gene>
<evidence type="ECO:0000313" key="11">
    <source>
        <dbReference type="Proteomes" id="UP000248863"/>
    </source>
</evidence>
<feature type="transmembrane region" description="Helical" evidence="8">
    <location>
        <begin position="16"/>
        <end position="38"/>
    </location>
</feature>
<dbReference type="RefSeq" id="WP_111355100.1">
    <property type="nucleotide sequence ID" value="NZ_NHSK01000154.1"/>
</dbReference>
<dbReference type="AlphaFoldDB" id="A0A327L3L9"/>
<dbReference type="Pfam" id="PF02397">
    <property type="entry name" value="Bac_transf"/>
    <property type="match status" value="1"/>
</dbReference>
<accession>A0A327L3L9</accession>